<proteinExistence type="predicted"/>
<feature type="domain" description="Thioredoxin-like fold" evidence="2">
    <location>
        <begin position="44"/>
        <end position="196"/>
    </location>
</feature>
<evidence type="ECO:0000313" key="4">
    <source>
        <dbReference type="Proteomes" id="UP000700059"/>
    </source>
</evidence>
<dbReference type="InterPro" id="IPR050824">
    <property type="entry name" value="Thiol_disulfide_DsbA"/>
</dbReference>
<evidence type="ECO:0000256" key="1">
    <source>
        <dbReference type="SAM" id="SignalP"/>
    </source>
</evidence>
<dbReference type="SUPFAM" id="SSF52833">
    <property type="entry name" value="Thioredoxin-like"/>
    <property type="match status" value="1"/>
</dbReference>
<feature type="signal peptide" evidence="1">
    <location>
        <begin position="1"/>
        <end position="24"/>
    </location>
</feature>
<dbReference type="Gene3D" id="3.40.30.10">
    <property type="entry name" value="Glutaredoxin"/>
    <property type="match status" value="1"/>
</dbReference>
<name>A0ABS7JM85_9HELI</name>
<reference evidence="3 4" key="1">
    <citation type="submission" date="2021-08" db="EMBL/GenBank/DDBJ databases">
        <title>Helicobacter spp. isolated from feces of Anatolian Ground Squirrel (Spermophilus xanthoprymnus) in Turkey.</title>
        <authorList>
            <person name="Aydin F."/>
            <person name="Abay S."/>
            <person name="Kayman T."/>
            <person name="Karakaya E."/>
            <person name="Saticioglu I.B."/>
        </authorList>
    </citation>
    <scope>NUCLEOTIDE SEQUENCE [LARGE SCALE GENOMIC DNA]</scope>
    <source>
        <strain evidence="3 4">Faydin-H70</strain>
    </source>
</reference>
<dbReference type="PANTHER" id="PTHR35891:SF3">
    <property type="entry name" value="THIOL:DISULFIDE INTERCHANGE PROTEIN DSBL"/>
    <property type="match status" value="1"/>
</dbReference>
<keyword evidence="4" id="KW-1185">Reference proteome</keyword>
<dbReference type="Pfam" id="PF13462">
    <property type="entry name" value="Thioredoxin_4"/>
    <property type="match status" value="1"/>
</dbReference>
<evidence type="ECO:0000313" key="3">
    <source>
        <dbReference type="EMBL" id="MBX7490514.1"/>
    </source>
</evidence>
<feature type="chain" id="PRO_5046229807" evidence="1">
    <location>
        <begin position="25"/>
        <end position="218"/>
    </location>
</feature>
<keyword evidence="1" id="KW-0732">Signal</keyword>
<dbReference type="RefSeq" id="WP_221531773.1">
    <property type="nucleotide sequence ID" value="NZ_JAIGYP010000003.1"/>
</dbReference>
<dbReference type="PANTHER" id="PTHR35891">
    <property type="entry name" value="THIOL:DISULFIDE INTERCHANGE PROTEIN DSBA"/>
    <property type="match status" value="1"/>
</dbReference>
<dbReference type="InterPro" id="IPR012336">
    <property type="entry name" value="Thioredoxin-like_fold"/>
</dbReference>
<dbReference type="InterPro" id="IPR036249">
    <property type="entry name" value="Thioredoxin-like_sf"/>
</dbReference>
<evidence type="ECO:0000259" key="2">
    <source>
        <dbReference type="Pfam" id="PF13462"/>
    </source>
</evidence>
<dbReference type="Proteomes" id="UP000700059">
    <property type="component" value="Unassembled WGS sequence"/>
</dbReference>
<protein>
    <submittedName>
        <fullName evidence="3">Thioredoxin domain-containing protein</fullName>
    </submittedName>
</protein>
<sequence>MQTLLKYTLSLLFSLVLSTQFLYAESPKEERDYIILDNPLNVPKNSIIEIFNVGCPHCASMNKILPNLFGVLSKEVEFIPYHIITGAPFSAQASEVLAVSLSLDKAQNLSPKDSNSRFKRALDSYFSANFQQKKRFINAESFIAHGLEAAEITQETFNTTLKRTDTQALLKTWQSAVEYARFQGVPSFIISGKYLILAQGLKSEEDFIYKVDYLLGLN</sequence>
<organism evidence="3 4">
    <name type="scientific">Helicobacter turcicus</name>
    <dbReference type="NCBI Taxonomy" id="2867412"/>
    <lineage>
        <taxon>Bacteria</taxon>
        <taxon>Pseudomonadati</taxon>
        <taxon>Campylobacterota</taxon>
        <taxon>Epsilonproteobacteria</taxon>
        <taxon>Campylobacterales</taxon>
        <taxon>Helicobacteraceae</taxon>
        <taxon>Helicobacter</taxon>
    </lineage>
</organism>
<gene>
    <name evidence="3" type="ORF">K4G57_03400</name>
</gene>
<comment type="caution">
    <text evidence="3">The sequence shown here is derived from an EMBL/GenBank/DDBJ whole genome shotgun (WGS) entry which is preliminary data.</text>
</comment>
<accession>A0ABS7JM85</accession>
<dbReference type="EMBL" id="JAIGYQ010000003">
    <property type="protein sequence ID" value="MBX7490514.1"/>
    <property type="molecule type" value="Genomic_DNA"/>
</dbReference>